<dbReference type="NCBIfam" id="TIGR00527">
    <property type="entry name" value="gcvH"/>
    <property type="match status" value="1"/>
</dbReference>
<dbReference type="InterPro" id="IPR011053">
    <property type="entry name" value="Single_hybrid_motif"/>
</dbReference>
<comment type="subunit">
    <text evidence="3">The glycine cleavage system is composed of four proteins: P, T, L and H.</text>
</comment>
<comment type="caution">
    <text evidence="5">The sequence shown here is derived from an EMBL/GenBank/DDBJ whole genome shotgun (WGS) entry which is preliminary data.</text>
</comment>
<dbReference type="EMBL" id="JAATJH010000004">
    <property type="protein sequence ID" value="NJC27368.1"/>
    <property type="molecule type" value="Genomic_DNA"/>
</dbReference>
<dbReference type="PROSITE" id="PS00189">
    <property type="entry name" value="LIPOYL"/>
    <property type="match status" value="1"/>
</dbReference>
<dbReference type="NCBIfam" id="NF002270">
    <property type="entry name" value="PRK01202.1"/>
    <property type="match status" value="1"/>
</dbReference>
<dbReference type="Pfam" id="PF01597">
    <property type="entry name" value="GCV_H"/>
    <property type="match status" value="1"/>
</dbReference>
<organism evidence="5 6">
    <name type="scientific">Neolewinella antarctica</name>
    <dbReference type="NCBI Taxonomy" id="442734"/>
    <lineage>
        <taxon>Bacteria</taxon>
        <taxon>Pseudomonadati</taxon>
        <taxon>Bacteroidota</taxon>
        <taxon>Saprospiria</taxon>
        <taxon>Saprospirales</taxon>
        <taxon>Lewinellaceae</taxon>
        <taxon>Neolewinella</taxon>
    </lineage>
</organism>
<proteinExistence type="inferred from homology"/>
<dbReference type="InterPro" id="IPR003016">
    <property type="entry name" value="2-oxoA_DH_lipoyl-BS"/>
</dbReference>
<evidence type="ECO:0000313" key="6">
    <source>
        <dbReference type="Proteomes" id="UP000770785"/>
    </source>
</evidence>
<dbReference type="Proteomes" id="UP000770785">
    <property type="component" value="Unassembled WGS sequence"/>
</dbReference>
<evidence type="ECO:0000256" key="2">
    <source>
        <dbReference type="ARBA" id="ARBA00022823"/>
    </source>
</evidence>
<accession>A0ABX0XDH9</accession>
<comment type="cofactor">
    <cofactor evidence="3">
        <name>(R)-lipoate</name>
        <dbReference type="ChEBI" id="CHEBI:83088"/>
    </cofactor>
    <text evidence="3">Binds 1 lipoyl cofactor covalently.</text>
</comment>
<name>A0ABX0XDH9_9BACT</name>
<feature type="modified residue" description="N6-lipoyllysine" evidence="3">
    <location>
        <position position="63"/>
    </location>
</feature>
<dbReference type="CDD" id="cd06848">
    <property type="entry name" value="GCS_H"/>
    <property type="match status" value="1"/>
</dbReference>
<dbReference type="InterPro" id="IPR002930">
    <property type="entry name" value="GCV_H"/>
</dbReference>
<reference evidence="5 6" key="1">
    <citation type="submission" date="2020-03" db="EMBL/GenBank/DDBJ databases">
        <title>Genomic Encyclopedia of Type Strains, Phase IV (KMG-IV): sequencing the most valuable type-strain genomes for metagenomic binning, comparative biology and taxonomic classification.</title>
        <authorList>
            <person name="Goeker M."/>
        </authorList>
    </citation>
    <scope>NUCLEOTIDE SEQUENCE [LARGE SCALE GENOMIC DNA]</scope>
    <source>
        <strain evidence="5 6">DSM 105096</strain>
    </source>
</reference>
<sequence>MNVPANLFYTEEHEWVLIEGNIATVGITDFAQEALDELVYVEVETVGEDLDRHEVFGTVEAVKTTSDLFLPMAGKIIEFNKELDENDGDNPTMVNEDPYGKGWIIKIELTDPTNREGLLSPEAYTELIS</sequence>
<dbReference type="InterPro" id="IPR033753">
    <property type="entry name" value="GCV_H/Fam206"/>
</dbReference>
<keyword evidence="2 3" id="KW-0450">Lipoyl</keyword>
<comment type="similarity">
    <text evidence="1 3">Belongs to the GcvH family.</text>
</comment>
<dbReference type="PROSITE" id="PS50968">
    <property type="entry name" value="BIOTINYL_LIPOYL"/>
    <property type="match status" value="1"/>
</dbReference>
<feature type="domain" description="Lipoyl-binding" evidence="4">
    <location>
        <begin position="22"/>
        <end position="108"/>
    </location>
</feature>
<protein>
    <recommendedName>
        <fullName evidence="3">Glycine cleavage system H protein</fullName>
    </recommendedName>
</protein>
<dbReference type="Gene3D" id="2.40.50.100">
    <property type="match status" value="1"/>
</dbReference>
<dbReference type="SUPFAM" id="SSF51230">
    <property type="entry name" value="Single hybrid motif"/>
    <property type="match status" value="1"/>
</dbReference>
<comment type="function">
    <text evidence="3">The glycine cleavage system catalyzes the degradation of glycine. The H protein shuttles the methylamine group of glycine from the P protein to the T protein.</text>
</comment>
<dbReference type="PANTHER" id="PTHR11715">
    <property type="entry name" value="GLYCINE CLEAVAGE SYSTEM H PROTEIN"/>
    <property type="match status" value="1"/>
</dbReference>
<dbReference type="RefSeq" id="WP_168038392.1">
    <property type="nucleotide sequence ID" value="NZ_JAATJH010000004.1"/>
</dbReference>
<dbReference type="InterPro" id="IPR017453">
    <property type="entry name" value="GCV_H_sub"/>
</dbReference>
<evidence type="ECO:0000256" key="1">
    <source>
        <dbReference type="ARBA" id="ARBA00009249"/>
    </source>
</evidence>
<dbReference type="PANTHER" id="PTHR11715:SF3">
    <property type="entry name" value="GLYCINE CLEAVAGE SYSTEM H PROTEIN-RELATED"/>
    <property type="match status" value="1"/>
</dbReference>
<gene>
    <name evidence="3" type="primary">gcvH</name>
    <name evidence="5" type="ORF">GGR27_002881</name>
</gene>
<evidence type="ECO:0000313" key="5">
    <source>
        <dbReference type="EMBL" id="NJC27368.1"/>
    </source>
</evidence>
<dbReference type="HAMAP" id="MF_00272">
    <property type="entry name" value="GcvH"/>
    <property type="match status" value="1"/>
</dbReference>
<keyword evidence="6" id="KW-1185">Reference proteome</keyword>
<dbReference type="InterPro" id="IPR000089">
    <property type="entry name" value="Biotin_lipoyl"/>
</dbReference>
<evidence type="ECO:0000256" key="3">
    <source>
        <dbReference type="HAMAP-Rule" id="MF_00272"/>
    </source>
</evidence>
<evidence type="ECO:0000259" key="4">
    <source>
        <dbReference type="PROSITE" id="PS50968"/>
    </source>
</evidence>